<dbReference type="GO" id="GO:0016747">
    <property type="term" value="F:acyltransferase activity, transferring groups other than amino-acyl groups"/>
    <property type="evidence" value="ECO:0007669"/>
    <property type="project" value="InterPro"/>
</dbReference>
<dbReference type="InterPro" id="IPR016181">
    <property type="entry name" value="Acyl_CoA_acyltransferase"/>
</dbReference>
<dbReference type="SUPFAM" id="SSF55729">
    <property type="entry name" value="Acyl-CoA N-acyltransferases (Nat)"/>
    <property type="match status" value="1"/>
</dbReference>
<dbReference type="PANTHER" id="PTHR43800:SF1">
    <property type="entry name" value="PEPTIDYL-LYSINE N-ACETYLTRANSFERASE YJAB"/>
    <property type="match status" value="1"/>
</dbReference>
<feature type="domain" description="N-acetyltransferase" evidence="3">
    <location>
        <begin position="1"/>
        <end position="149"/>
    </location>
</feature>
<dbReference type="AlphaFoldDB" id="A0A1R4B8Z3"/>
<keyword evidence="1" id="KW-0808">Transferase</keyword>
<evidence type="ECO:0000259" key="3">
    <source>
        <dbReference type="PROSITE" id="PS51186"/>
    </source>
</evidence>
<keyword evidence="5" id="KW-1185">Reference proteome</keyword>
<dbReference type="EMBL" id="FUFT01000014">
    <property type="protein sequence ID" value="SJL85395.1"/>
    <property type="molecule type" value="Genomic_DNA"/>
</dbReference>
<accession>A0A1R4B8Z3</accession>
<organism evidence="4 5">
    <name type="scientific">Vibrio palustris</name>
    <dbReference type="NCBI Taxonomy" id="1918946"/>
    <lineage>
        <taxon>Bacteria</taxon>
        <taxon>Pseudomonadati</taxon>
        <taxon>Pseudomonadota</taxon>
        <taxon>Gammaproteobacteria</taxon>
        <taxon>Vibrionales</taxon>
        <taxon>Vibrionaceae</taxon>
        <taxon>Vibrio</taxon>
    </lineage>
</organism>
<dbReference type="OrthoDB" id="7845888at2"/>
<evidence type="ECO:0000256" key="1">
    <source>
        <dbReference type="ARBA" id="ARBA00022679"/>
    </source>
</evidence>
<evidence type="ECO:0000313" key="4">
    <source>
        <dbReference type="EMBL" id="SJL85395.1"/>
    </source>
</evidence>
<dbReference type="STRING" id="1918946.VPAL9027_03436"/>
<proteinExistence type="predicted"/>
<sequence length="151" mass="17798">MSLEQKQMSTLHFETLPPIKIPLIKRFYKQHYPGTKPKSDDLIITAYETHYMVAVVRFRHVANYRLLTGMAVAEDKRYQGVGSQMLKYCQNTVLGNTDYCFAYQHLTPFYERYGFHSIATQELPAELKTLYLRYTEHGKSLIPMRYFRNNA</sequence>
<dbReference type="InterPro" id="IPR000182">
    <property type="entry name" value="GNAT_dom"/>
</dbReference>
<dbReference type="Gene3D" id="3.40.630.30">
    <property type="match status" value="1"/>
</dbReference>
<keyword evidence="2" id="KW-0012">Acyltransferase</keyword>
<dbReference type="Proteomes" id="UP000189475">
    <property type="component" value="Unassembled WGS sequence"/>
</dbReference>
<gene>
    <name evidence="4" type="ORF">VPAL9027_03436</name>
</gene>
<reference evidence="4 5" key="1">
    <citation type="submission" date="2017-02" db="EMBL/GenBank/DDBJ databases">
        <authorList>
            <person name="Peterson S.W."/>
        </authorList>
    </citation>
    <scope>NUCLEOTIDE SEQUENCE [LARGE SCALE GENOMIC DNA]</scope>
    <source>
        <strain evidence="4 5">CECT 9027</strain>
    </source>
</reference>
<dbReference type="PROSITE" id="PS51186">
    <property type="entry name" value="GNAT"/>
    <property type="match status" value="1"/>
</dbReference>
<dbReference type="PANTHER" id="PTHR43800">
    <property type="entry name" value="PEPTIDYL-LYSINE N-ACETYLTRANSFERASE YJAB"/>
    <property type="match status" value="1"/>
</dbReference>
<dbReference type="Pfam" id="PF13508">
    <property type="entry name" value="Acetyltransf_7"/>
    <property type="match status" value="1"/>
</dbReference>
<evidence type="ECO:0000313" key="5">
    <source>
        <dbReference type="Proteomes" id="UP000189475"/>
    </source>
</evidence>
<evidence type="ECO:0000256" key="2">
    <source>
        <dbReference type="ARBA" id="ARBA00023315"/>
    </source>
</evidence>
<protein>
    <recommendedName>
        <fullName evidence="3">N-acetyltransferase domain-containing protein</fullName>
    </recommendedName>
</protein>
<name>A0A1R4B8Z3_9VIBR</name>